<dbReference type="Proteomes" id="UP000473278">
    <property type="component" value="Unassembled WGS sequence"/>
</dbReference>
<evidence type="ECO:0000313" key="4">
    <source>
        <dbReference type="EMBL" id="NGP75111.1"/>
    </source>
</evidence>
<dbReference type="GO" id="GO:0003700">
    <property type="term" value="F:DNA-binding transcription factor activity"/>
    <property type="evidence" value="ECO:0007669"/>
    <property type="project" value="InterPro"/>
</dbReference>
<evidence type="ECO:0000313" key="5">
    <source>
        <dbReference type="Proteomes" id="UP000473278"/>
    </source>
</evidence>
<dbReference type="EMBL" id="JAALLT010000001">
    <property type="protein sequence ID" value="NGP75111.1"/>
    <property type="molecule type" value="Genomic_DNA"/>
</dbReference>
<dbReference type="InterPro" id="IPR036390">
    <property type="entry name" value="WH_DNA-bd_sf"/>
</dbReference>
<gene>
    <name evidence="4" type="ORF">G3570_00585</name>
</gene>
<sequence length="209" mass="24463">MFTGSKKEIIELIKRRGTLSIDEAVEQISLAKTTLREHFLQLERDGYVKRDYVRSGPGRPSLEYQLTPKGDSIFPSSESKLIRNIIHYLKSKGNQQLVEDFFEDFWDQRLKEAQERIESAGADDPESKISVLMKMLNEEGFMPEFELDRESETMTVKECNCPFREVIKETRLPCKLEQLFYRKLFSEKTERTTYIAEGDHSCTYNIPLE</sequence>
<evidence type="ECO:0000259" key="3">
    <source>
        <dbReference type="Pfam" id="PF08220"/>
    </source>
</evidence>
<keyword evidence="5" id="KW-1185">Reference proteome</keyword>
<dbReference type="RefSeq" id="WP_165138122.1">
    <property type="nucleotide sequence ID" value="NZ_JAALLT010000001.1"/>
</dbReference>
<dbReference type="AlphaFoldDB" id="A0A6M1SID1"/>
<dbReference type="Pfam" id="PF08220">
    <property type="entry name" value="HTH_DeoR"/>
    <property type="match status" value="1"/>
</dbReference>
<keyword evidence="1" id="KW-0805">Transcription regulation</keyword>
<comment type="caution">
    <text evidence="4">The sequence shown here is derived from an EMBL/GenBank/DDBJ whole genome shotgun (WGS) entry which is preliminary data.</text>
</comment>
<proteinExistence type="predicted"/>
<protein>
    <submittedName>
        <fullName evidence="4">DeoR family transcriptional regulator</fullName>
    </submittedName>
</protein>
<organism evidence="4 5">
    <name type="scientific">Halalkalibaculum roseum</name>
    <dbReference type="NCBI Taxonomy" id="2709311"/>
    <lineage>
        <taxon>Bacteria</taxon>
        <taxon>Pseudomonadati</taxon>
        <taxon>Balneolota</taxon>
        <taxon>Balneolia</taxon>
        <taxon>Balneolales</taxon>
        <taxon>Balneolaceae</taxon>
        <taxon>Halalkalibaculum</taxon>
    </lineage>
</organism>
<dbReference type="InterPro" id="IPR036388">
    <property type="entry name" value="WH-like_DNA-bd_sf"/>
</dbReference>
<accession>A0A6M1SID1</accession>
<dbReference type="SUPFAM" id="SSF46785">
    <property type="entry name" value="Winged helix' DNA-binding domain"/>
    <property type="match status" value="1"/>
</dbReference>
<dbReference type="InterPro" id="IPR001034">
    <property type="entry name" value="DeoR_HTH"/>
</dbReference>
<feature type="domain" description="HTH deoR-type" evidence="3">
    <location>
        <begin position="7"/>
        <end position="52"/>
    </location>
</feature>
<keyword evidence="2" id="KW-0804">Transcription</keyword>
<evidence type="ECO:0000256" key="2">
    <source>
        <dbReference type="ARBA" id="ARBA00023163"/>
    </source>
</evidence>
<dbReference type="Gene3D" id="1.10.10.10">
    <property type="entry name" value="Winged helix-like DNA-binding domain superfamily/Winged helix DNA-binding domain"/>
    <property type="match status" value="1"/>
</dbReference>
<name>A0A6M1SID1_9BACT</name>
<evidence type="ECO:0000256" key="1">
    <source>
        <dbReference type="ARBA" id="ARBA00023015"/>
    </source>
</evidence>
<reference evidence="4 5" key="1">
    <citation type="submission" date="2020-02" db="EMBL/GenBank/DDBJ databases">
        <title>Balneolaceae bacterium YR4-1, complete genome.</title>
        <authorList>
            <person name="Li Y."/>
            <person name="Wu S."/>
        </authorList>
    </citation>
    <scope>NUCLEOTIDE SEQUENCE [LARGE SCALE GENOMIC DNA]</scope>
    <source>
        <strain evidence="4 5">YR4-1</strain>
    </source>
</reference>